<protein>
    <recommendedName>
        <fullName evidence="2">NodB homology domain-containing protein</fullName>
    </recommendedName>
</protein>
<gene>
    <name evidence="3" type="ORF">SDC9_108473</name>
</gene>
<dbReference type="InterPro" id="IPR050248">
    <property type="entry name" value="Polysacc_deacetylase_ArnD"/>
</dbReference>
<dbReference type="GO" id="GO:0016810">
    <property type="term" value="F:hydrolase activity, acting on carbon-nitrogen (but not peptide) bonds"/>
    <property type="evidence" value="ECO:0007669"/>
    <property type="project" value="InterPro"/>
</dbReference>
<dbReference type="PANTHER" id="PTHR10587">
    <property type="entry name" value="GLYCOSYL TRANSFERASE-RELATED"/>
    <property type="match status" value="1"/>
</dbReference>
<evidence type="ECO:0000256" key="1">
    <source>
        <dbReference type="SAM" id="MobiDB-lite"/>
    </source>
</evidence>
<dbReference type="GO" id="GO:0005975">
    <property type="term" value="P:carbohydrate metabolic process"/>
    <property type="evidence" value="ECO:0007669"/>
    <property type="project" value="InterPro"/>
</dbReference>
<feature type="region of interest" description="Disordered" evidence="1">
    <location>
        <begin position="27"/>
        <end position="55"/>
    </location>
</feature>
<evidence type="ECO:0000313" key="3">
    <source>
        <dbReference type="EMBL" id="MPM61613.1"/>
    </source>
</evidence>
<feature type="domain" description="NodB homology" evidence="2">
    <location>
        <begin position="103"/>
        <end position="287"/>
    </location>
</feature>
<organism evidence="3">
    <name type="scientific">bioreactor metagenome</name>
    <dbReference type="NCBI Taxonomy" id="1076179"/>
    <lineage>
        <taxon>unclassified sequences</taxon>
        <taxon>metagenomes</taxon>
        <taxon>ecological metagenomes</taxon>
    </lineage>
</organism>
<dbReference type="Pfam" id="PF01522">
    <property type="entry name" value="Polysacc_deac_1"/>
    <property type="match status" value="1"/>
</dbReference>
<dbReference type="AlphaFoldDB" id="A0A645BEK2"/>
<dbReference type="PROSITE" id="PS51677">
    <property type="entry name" value="NODB"/>
    <property type="match status" value="1"/>
</dbReference>
<sequence length="309" mass="34496">MKRGFALLCVLALLAVGLLGASGCALRQETPPPEPPKTEAPKATFSPTPPPTPSPTLIPYVDADWYVERNDAMREMMTQYGDYSGTKEIDQAIEKMYIDPDKPMVALTFDDGPKPGVTDAILDVLKEYNVRATFFIVGIRLNKPEEMAIVKRAIGQGCEIGNHTWTHDRLTSQTLGEKRFAIRETNKILFDATGYQMRFVRPPGGYFDPDVGRVAKEEGMAVAIWAQSGNVMERDPKLIAQNVQKQIVNGKELQDGDIILLHDTKPYMVDAVKIMIPQLLEQGYQLVTVWELINCSEAGFVPGEVYYRQ</sequence>
<dbReference type="EMBL" id="VSSQ01018438">
    <property type="protein sequence ID" value="MPM61613.1"/>
    <property type="molecule type" value="Genomic_DNA"/>
</dbReference>
<dbReference type="InterPro" id="IPR011330">
    <property type="entry name" value="Glyco_hydro/deAcase_b/a-brl"/>
</dbReference>
<dbReference type="InterPro" id="IPR002509">
    <property type="entry name" value="NODB_dom"/>
</dbReference>
<dbReference type="PROSITE" id="PS51257">
    <property type="entry name" value="PROKAR_LIPOPROTEIN"/>
    <property type="match status" value="1"/>
</dbReference>
<accession>A0A645BEK2</accession>
<dbReference type="Gene3D" id="3.20.20.370">
    <property type="entry name" value="Glycoside hydrolase/deacetylase"/>
    <property type="match status" value="1"/>
</dbReference>
<dbReference type="SUPFAM" id="SSF88713">
    <property type="entry name" value="Glycoside hydrolase/deacetylase"/>
    <property type="match status" value="1"/>
</dbReference>
<reference evidence="3" key="1">
    <citation type="submission" date="2019-08" db="EMBL/GenBank/DDBJ databases">
        <authorList>
            <person name="Kucharzyk K."/>
            <person name="Murdoch R.W."/>
            <person name="Higgins S."/>
            <person name="Loffler F."/>
        </authorList>
    </citation>
    <scope>NUCLEOTIDE SEQUENCE</scope>
</reference>
<name>A0A645BEK2_9ZZZZ</name>
<proteinExistence type="predicted"/>
<evidence type="ECO:0000259" key="2">
    <source>
        <dbReference type="PROSITE" id="PS51677"/>
    </source>
</evidence>
<comment type="caution">
    <text evidence="3">The sequence shown here is derived from an EMBL/GenBank/DDBJ whole genome shotgun (WGS) entry which is preliminary data.</text>
</comment>